<dbReference type="Proteomes" id="UP000247702">
    <property type="component" value="Unassembled WGS sequence"/>
</dbReference>
<evidence type="ECO:0000313" key="2">
    <source>
        <dbReference type="EMBL" id="GES91368.1"/>
    </source>
</evidence>
<dbReference type="EMBL" id="BEXD01003922">
    <property type="protein sequence ID" value="GBC04004.1"/>
    <property type="molecule type" value="Genomic_DNA"/>
</dbReference>
<evidence type="ECO:0000313" key="3">
    <source>
        <dbReference type="Proteomes" id="UP000247702"/>
    </source>
</evidence>
<dbReference type="Proteomes" id="UP000615446">
    <property type="component" value="Unassembled WGS sequence"/>
</dbReference>
<protein>
    <submittedName>
        <fullName evidence="1">Uncharacterized protein</fullName>
    </submittedName>
</protein>
<accession>A0A2Z6RNG6</accession>
<dbReference type="EMBL" id="BLAL01000201">
    <property type="protein sequence ID" value="GES91368.1"/>
    <property type="molecule type" value="Genomic_DNA"/>
</dbReference>
<dbReference type="AlphaFoldDB" id="A0A2Z6RNG6"/>
<name>A0A2Z6RNG6_9GLOM</name>
<evidence type="ECO:0000313" key="1">
    <source>
        <dbReference type="EMBL" id="GBC04004.1"/>
    </source>
</evidence>
<proteinExistence type="predicted"/>
<reference evidence="1 3" key="1">
    <citation type="submission" date="2017-11" db="EMBL/GenBank/DDBJ databases">
        <title>The genome of Rhizophagus clarus HR1 reveals common genetic basis of auxotrophy among arbuscular mycorrhizal fungi.</title>
        <authorList>
            <person name="Kobayashi Y."/>
        </authorList>
    </citation>
    <scope>NUCLEOTIDE SEQUENCE [LARGE SCALE GENOMIC DNA]</scope>
    <source>
        <strain evidence="1 3">HR1</strain>
    </source>
</reference>
<gene>
    <name evidence="2" type="ORF">RCL2_001818800</name>
    <name evidence="1" type="ORF">RclHR1_05460007</name>
</gene>
<keyword evidence="3" id="KW-1185">Reference proteome</keyword>
<sequence>MSEFYKIIKSFKLEEEEMDKLQIYLIHNCEKEEILLSALKRYETIESKQRFLKSFIKSISDEHQGMPLRRNDWSTQT</sequence>
<comment type="caution">
    <text evidence="1">The sequence shown here is derived from an EMBL/GenBank/DDBJ whole genome shotgun (WGS) entry which is preliminary data.</text>
</comment>
<organism evidence="1 3">
    <name type="scientific">Rhizophagus clarus</name>
    <dbReference type="NCBI Taxonomy" id="94130"/>
    <lineage>
        <taxon>Eukaryota</taxon>
        <taxon>Fungi</taxon>
        <taxon>Fungi incertae sedis</taxon>
        <taxon>Mucoromycota</taxon>
        <taxon>Glomeromycotina</taxon>
        <taxon>Glomeromycetes</taxon>
        <taxon>Glomerales</taxon>
        <taxon>Glomeraceae</taxon>
        <taxon>Rhizophagus</taxon>
    </lineage>
</organism>
<reference evidence="2" key="2">
    <citation type="submission" date="2019-10" db="EMBL/GenBank/DDBJ databases">
        <title>Conservation and host-specific expression of non-tandemly repeated heterogenous ribosome RNA gene in arbuscular mycorrhizal fungi.</title>
        <authorList>
            <person name="Maeda T."/>
            <person name="Kobayashi Y."/>
            <person name="Nakagawa T."/>
            <person name="Ezawa T."/>
            <person name="Yamaguchi K."/>
            <person name="Bino T."/>
            <person name="Nishimoto Y."/>
            <person name="Shigenobu S."/>
            <person name="Kawaguchi M."/>
        </authorList>
    </citation>
    <scope>NUCLEOTIDE SEQUENCE</scope>
    <source>
        <strain evidence="2">HR1</strain>
    </source>
</reference>